<feature type="transmembrane region" description="Helical" evidence="7">
    <location>
        <begin position="520"/>
        <end position="539"/>
    </location>
</feature>
<dbReference type="Proteomes" id="UP000274822">
    <property type="component" value="Unassembled WGS sequence"/>
</dbReference>
<evidence type="ECO:0008006" key="10">
    <source>
        <dbReference type="Google" id="ProtNLM"/>
    </source>
</evidence>
<dbReference type="AlphaFoldDB" id="A0A433QGX5"/>
<feature type="compositionally biased region" description="Basic and acidic residues" evidence="6">
    <location>
        <begin position="623"/>
        <end position="636"/>
    </location>
</feature>
<keyword evidence="3 7" id="KW-1133">Transmembrane helix</keyword>
<dbReference type="PANTHER" id="PTHR28234:SF1">
    <property type="entry name" value="NUCLEAR CONTROL OF ATPASE PROTEIN 2"/>
    <property type="match status" value="1"/>
</dbReference>
<organism evidence="8 9">
    <name type="scientific">Jimgerdemannia flammicorona</name>
    <dbReference type="NCBI Taxonomy" id="994334"/>
    <lineage>
        <taxon>Eukaryota</taxon>
        <taxon>Fungi</taxon>
        <taxon>Fungi incertae sedis</taxon>
        <taxon>Mucoromycota</taxon>
        <taxon>Mucoromycotina</taxon>
        <taxon>Endogonomycetes</taxon>
        <taxon>Endogonales</taxon>
        <taxon>Endogonaceae</taxon>
        <taxon>Jimgerdemannia</taxon>
    </lineage>
</organism>
<protein>
    <recommendedName>
        <fullName evidence="10">ATP synthase regulation protein NCA2-domain-containing protein</fullName>
    </recommendedName>
</protein>
<evidence type="ECO:0000256" key="3">
    <source>
        <dbReference type="ARBA" id="ARBA00022989"/>
    </source>
</evidence>
<accession>A0A433QGX5</accession>
<reference evidence="8 9" key="1">
    <citation type="journal article" date="2018" name="New Phytol.">
        <title>Phylogenomics of Endogonaceae and evolution of mycorrhizas within Mucoromycota.</title>
        <authorList>
            <person name="Chang Y."/>
            <person name="Desiro A."/>
            <person name="Na H."/>
            <person name="Sandor L."/>
            <person name="Lipzen A."/>
            <person name="Clum A."/>
            <person name="Barry K."/>
            <person name="Grigoriev I.V."/>
            <person name="Martin F.M."/>
            <person name="Stajich J.E."/>
            <person name="Smith M.E."/>
            <person name="Bonito G."/>
            <person name="Spatafora J.W."/>
        </authorList>
    </citation>
    <scope>NUCLEOTIDE SEQUENCE [LARGE SCALE GENOMIC DNA]</scope>
    <source>
        <strain evidence="8 9">AD002</strain>
    </source>
</reference>
<evidence type="ECO:0000256" key="7">
    <source>
        <dbReference type="SAM" id="Phobius"/>
    </source>
</evidence>
<dbReference type="InterPro" id="IPR013946">
    <property type="entry name" value="NCA2-like"/>
</dbReference>
<gene>
    <name evidence="8" type="ORF">BC938DRAFT_481132</name>
</gene>
<name>A0A433QGX5_9FUNG</name>
<keyword evidence="5 7" id="KW-0472">Membrane</keyword>
<evidence type="ECO:0000313" key="9">
    <source>
        <dbReference type="Proteomes" id="UP000274822"/>
    </source>
</evidence>
<evidence type="ECO:0000256" key="4">
    <source>
        <dbReference type="ARBA" id="ARBA00023128"/>
    </source>
</evidence>
<dbReference type="EMBL" id="RBNJ01005719">
    <property type="protein sequence ID" value="RUS29043.1"/>
    <property type="molecule type" value="Genomic_DNA"/>
</dbReference>
<comment type="caution">
    <text evidence="8">The sequence shown here is derived from an EMBL/GenBank/DDBJ whole genome shotgun (WGS) entry which is preliminary data.</text>
</comment>
<keyword evidence="9" id="KW-1185">Reference proteome</keyword>
<keyword evidence="4" id="KW-0496">Mitochondrion</keyword>
<sequence>MGFVHDRLTKLNTNISNLISDDQLCSQFYFSDTALKPSVLAAIKAIDQTTTKSIPDLEKDVLPCLNDLDDELSRGQTETDQFTRLEWLFLARCTAIVYATVLERLLAVTLSLATDIYYWEDIQGSKIWSSYYALQTAPIRIYSLTTATIRSIREHSALPSSSATTAQSALTQFLAPFRSPDHLLHLFPAYMHRSLAKAVPRNYVYFLPSLIRYEIRHKKRRLQNLRRYQAALLGLLMQKGPEFSDWNGGEKIIEEVSRTLRLLTAALEQANSFTMEKDDDVPDVNKLLDTAQHTQPLLTSATATIHLCALITTHLPNYSSRSSQIIQLYGSPSALTRYWPLAVTGYVGATHLIQYLSHNREDLVRWAQEVRQTTEDLVVHWLWEPVLKVWDTIRMKDRDLEAMSKESLRADRDLETMCISVAYTVSYILSVLKSLERMVVDFGREHYHFDDDQIAVLIQQVRDGDVSAVLRAYESEIKHPVWNATMGDLIRTLLIQLQKTKVDVDLTMSALDKLLKSNELNFAFLAVAPTMLLLWGIGWQISTTYQRRSGLQVGKVEQPICDALRRTHPQPRRRPDSLRNVRRASTTRLQRRRPTTVRGARPALVRGPPDDAEWAAIQVRGGPARDRGYPIERETEVGNSEEDVEDV</sequence>
<evidence type="ECO:0000256" key="5">
    <source>
        <dbReference type="ARBA" id="ARBA00023136"/>
    </source>
</evidence>
<evidence type="ECO:0000256" key="2">
    <source>
        <dbReference type="ARBA" id="ARBA00022692"/>
    </source>
</evidence>
<proteinExistence type="predicted"/>
<keyword evidence="2 7" id="KW-0812">Transmembrane</keyword>
<comment type="subcellular location">
    <subcellularLocation>
        <location evidence="1">Mitochondrion membrane</location>
        <topology evidence="1">Multi-pass membrane protein</topology>
    </subcellularLocation>
</comment>
<evidence type="ECO:0000313" key="8">
    <source>
        <dbReference type="EMBL" id="RUS29043.1"/>
    </source>
</evidence>
<evidence type="ECO:0000256" key="1">
    <source>
        <dbReference type="ARBA" id="ARBA00004225"/>
    </source>
</evidence>
<evidence type="ECO:0000256" key="6">
    <source>
        <dbReference type="SAM" id="MobiDB-lite"/>
    </source>
</evidence>
<dbReference type="Pfam" id="PF08637">
    <property type="entry name" value="NCA2"/>
    <property type="match status" value="2"/>
</dbReference>
<dbReference type="GO" id="GO:0005741">
    <property type="term" value="C:mitochondrial outer membrane"/>
    <property type="evidence" value="ECO:0007669"/>
    <property type="project" value="TreeGrafter"/>
</dbReference>
<feature type="region of interest" description="Disordered" evidence="6">
    <location>
        <begin position="567"/>
        <end position="647"/>
    </location>
</feature>
<dbReference type="PANTHER" id="PTHR28234">
    <property type="entry name" value="NUCLEAR CONTROL OF ATPASE PROTEIN 2"/>
    <property type="match status" value="1"/>
</dbReference>